<organism evidence="1 2">
    <name type="scientific">Flavobacterium azizsancarii</name>
    <dbReference type="NCBI Taxonomy" id="2961580"/>
    <lineage>
        <taxon>Bacteria</taxon>
        <taxon>Pseudomonadati</taxon>
        <taxon>Bacteroidota</taxon>
        <taxon>Flavobacteriia</taxon>
        <taxon>Flavobacteriales</taxon>
        <taxon>Flavobacteriaceae</taxon>
        <taxon>Flavobacterium</taxon>
    </lineage>
</organism>
<evidence type="ECO:0000313" key="1">
    <source>
        <dbReference type="EMBL" id="MDA6069659.1"/>
    </source>
</evidence>
<sequence length="239" mass="27270">MKKCFLALLFCFQLSFSQQVDHLDTVLKQLNLKESDINQNLFTQKILPYDKDKSVLVIPKYIVNEEDNEGHFYFELDAYIVVIDNATGKIICKFIEPNAWTSDAFVLTDISIDTGLYLLNKTTRAFGVRVDFNASSKPNPFSETNLSLYIIEKGSLKQVLKNYKISQSHGEWDTNCAGEFEYSNSTFDMGKVQNNNFSNIIVKTKIVQTISTPTKDDCISKDTIKTETSKLVFNGKEYK</sequence>
<protein>
    <recommendedName>
        <fullName evidence="3">Secreted protein</fullName>
    </recommendedName>
</protein>
<reference evidence="1 2" key="1">
    <citation type="journal article" date="2023" name="Chemosphere">
        <title>Whole genome analysis of Flavobacterium aziz-sancarii sp. nov., isolated from Ardley Island (Antarctica), revealed a rich resistome and bioremediation potential.</title>
        <authorList>
            <person name="Otur C."/>
            <person name="Okay S."/>
            <person name="Kurt-Kizildogan A."/>
        </authorList>
    </citation>
    <scope>NUCLEOTIDE SEQUENCE [LARGE SCALE GENOMIC DNA]</scope>
    <source>
        <strain evidence="1 2">AC</strain>
    </source>
</reference>
<comment type="caution">
    <text evidence="1">The sequence shown here is derived from an EMBL/GenBank/DDBJ whole genome shotgun (WGS) entry which is preliminary data.</text>
</comment>
<dbReference type="Proteomes" id="UP001212170">
    <property type="component" value="Unassembled WGS sequence"/>
</dbReference>
<proteinExistence type="predicted"/>
<dbReference type="RefSeq" id="WP_271335457.1">
    <property type="nucleotide sequence ID" value="NZ_JAMZNK010000010.1"/>
</dbReference>
<name>A0ABT4WAR0_9FLAO</name>
<accession>A0ABT4WAR0</accession>
<gene>
    <name evidence="1" type="ORF">NJT12_08505</name>
</gene>
<evidence type="ECO:0000313" key="2">
    <source>
        <dbReference type="Proteomes" id="UP001212170"/>
    </source>
</evidence>
<keyword evidence="2" id="KW-1185">Reference proteome</keyword>
<evidence type="ECO:0008006" key="3">
    <source>
        <dbReference type="Google" id="ProtNLM"/>
    </source>
</evidence>
<dbReference type="EMBL" id="JAMZNK010000010">
    <property type="protein sequence ID" value="MDA6069659.1"/>
    <property type="molecule type" value="Genomic_DNA"/>
</dbReference>